<dbReference type="Proteomes" id="UP001190700">
    <property type="component" value="Unassembled WGS sequence"/>
</dbReference>
<reference evidence="1 2" key="1">
    <citation type="journal article" date="2015" name="Genome Biol. Evol.">
        <title>Comparative Genomics of a Bacterivorous Green Alga Reveals Evolutionary Causalities and Consequences of Phago-Mixotrophic Mode of Nutrition.</title>
        <authorList>
            <person name="Burns J.A."/>
            <person name="Paasch A."/>
            <person name="Narechania A."/>
            <person name="Kim E."/>
        </authorList>
    </citation>
    <scope>NUCLEOTIDE SEQUENCE [LARGE SCALE GENOMIC DNA]</scope>
    <source>
        <strain evidence="1 2">PLY_AMNH</strain>
    </source>
</reference>
<keyword evidence="2" id="KW-1185">Reference proteome</keyword>
<evidence type="ECO:0000313" key="2">
    <source>
        <dbReference type="Proteomes" id="UP001190700"/>
    </source>
</evidence>
<organism evidence="1 2">
    <name type="scientific">Cymbomonas tetramitiformis</name>
    <dbReference type="NCBI Taxonomy" id="36881"/>
    <lineage>
        <taxon>Eukaryota</taxon>
        <taxon>Viridiplantae</taxon>
        <taxon>Chlorophyta</taxon>
        <taxon>Pyramimonadophyceae</taxon>
        <taxon>Pyramimonadales</taxon>
        <taxon>Pyramimonadaceae</taxon>
        <taxon>Cymbomonas</taxon>
    </lineage>
</organism>
<gene>
    <name evidence="1" type="ORF">CYMTET_25907</name>
</gene>
<accession>A0AAE0FSX1</accession>
<comment type="caution">
    <text evidence="1">The sequence shown here is derived from an EMBL/GenBank/DDBJ whole genome shotgun (WGS) entry which is preliminary data.</text>
</comment>
<dbReference type="EMBL" id="LGRX02013935">
    <property type="protein sequence ID" value="KAK3265409.1"/>
    <property type="molecule type" value="Genomic_DNA"/>
</dbReference>
<evidence type="ECO:0000313" key="1">
    <source>
        <dbReference type="EMBL" id="KAK3265409.1"/>
    </source>
</evidence>
<dbReference type="AlphaFoldDB" id="A0AAE0FSX1"/>
<proteinExistence type="predicted"/>
<sequence>MRGAGMDCDWPSWAVVPRWLLAPVEVSGARAELVEQGMGSCEAAATYAMGAGGGQLLRRRVAGLTGGGRQRAGETPGGVVGPTANTVEDAFTGGCAVSDSPSLMVPKRVQGLFTPNRRRTIDDVGEERVLRYAERLEKAGQLEKAAKRPALSKLANTTQERLRKLEPFGWGGVR</sequence>
<name>A0AAE0FSX1_9CHLO</name>
<protein>
    <submittedName>
        <fullName evidence="1">Uncharacterized protein</fullName>
    </submittedName>
</protein>